<accession>A0A1I4HE24</accession>
<name>A0A1I4HE24_9RHOB</name>
<dbReference type="AlphaFoldDB" id="A0A1I4HE24"/>
<protein>
    <submittedName>
        <fullName evidence="1">Uncharacterized protein</fullName>
    </submittedName>
</protein>
<dbReference type="RefSeq" id="WP_093326005.1">
    <property type="nucleotide sequence ID" value="NZ_FOSZ01000012.1"/>
</dbReference>
<keyword evidence="2" id="KW-1185">Reference proteome</keyword>
<dbReference type="OrthoDB" id="7876751at2"/>
<dbReference type="STRING" id="1280847.SAMN04488036_11229"/>
<sequence length="254" mass="29522">MNNYRKATNYACDMVETNIDAEGELDFPSSTFADSVFHYSEHIVLKKKHLFNRMHPSYEQSEVSYWEIQPFVGFYLWALAELDCEFFDYLVEVCATNIAAKVILLEPLNDFAANALKGELVRPRKARRPRKKDWLAKSFLWSLTLELVEDFDLELSRNDESPNQFSACDAVAEALTVCGRTTKYTEIKNLMVHPDRARRRKEFEVSRAIYSRWRNIDAPRNALAPEFSEFWQEAAKRDVLDILGTFPPTQEKTA</sequence>
<evidence type="ECO:0000313" key="1">
    <source>
        <dbReference type="EMBL" id="SFL39646.1"/>
    </source>
</evidence>
<gene>
    <name evidence="1" type="ORF">SAMN04488036_11229</name>
</gene>
<dbReference type="EMBL" id="FOSZ01000012">
    <property type="protein sequence ID" value="SFL39646.1"/>
    <property type="molecule type" value="Genomic_DNA"/>
</dbReference>
<reference evidence="2" key="1">
    <citation type="submission" date="2016-10" db="EMBL/GenBank/DDBJ databases">
        <authorList>
            <person name="Varghese N."/>
            <person name="Submissions S."/>
        </authorList>
    </citation>
    <scope>NUCLEOTIDE SEQUENCE [LARGE SCALE GENOMIC DNA]</scope>
    <source>
        <strain evidence="2">DSM 28453</strain>
    </source>
</reference>
<organism evidence="1 2">
    <name type="scientific">Shimia haliotis</name>
    <dbReference type="NCBI Taxonomy" id="1280847"/>
    <lineage>
        <taxon>Bacteria</taxon>
        <taxon>Pseudomonadati</taxon>
        <taxon>Pseudomonadota</taxon>
        <taxon>Alphaproteobacteria</taxon>
        <taxon>Rhodobacterales</taxon>
        <taxon>Roseobacteraceae</taxon>
    </lineage>
</organism>
<dbReference type="Proteomes" id="UP000198851">
    <property type="component" value="Unassembled WGS sequence"/>
</dbReference>
<evidence type="ECO:0000313" key="2">
    <source>
        <dbReference type="Proteomes" id="UP000198851"/>
    </source>
</evidence>
<proteinExistence type="predicted"/>